<dbReference type="SUPFAM" id="SSF143120">
    <property type="entry name" value="YefM-like"/>
    <property type="match status" value="1"/>
</dbReference>
<evidence type="ECO:0000313" key="2">
    <source>
        <dbReference type="EMBL" id="KUG21763.1"/>
    </source>
</evidence>
<dbReference type="Gene3D" id="3.40.1620.10">
    <property type="entry name" value="YefM-like domain"/>
    <property type="match status" value="1"/>
</dbReference>
<dbReference type="Pfam" id="PF02604">
    <property type="entry name" value="PhdYeFM_antitox"/>
    <property type="match status" value="1"/>
</dbReference>
<dbReference type="InterPro" id="IPR036165">
    <property type="entry name" value="YefM-like_sf"/>
</dbReference>
<protein>
    <submittedName>
        <fullName evidence="2">Relb/stbd replicon stabilization protein (Antitoxin to rele/stbe)</fullName>
    </submittedName>
</protein>
<comment type="similarity">
    <text evidence="1">Belongs to the phD/YefM antitoxin family.</text>
</comment>
<dbReference type="PANTHER" id="PTHR33713:SF6">
    <property type="entry name" value="ANTITOXIN YEFM"/>
    <property type="match status" value="1"/>
</dbReference>
<proteinExistence type="inferred from homology"/>
<dbReference type="AlphaFoldDB" id="A0A0W8FN48"/>
<accession>A0A0W8FN48</accession>
<comment type="caution">
    <text evidence="2">The sequence shown here is derived from an EMBL/GenBank/DDBJ whole genome shotgun (WGS) entry which is preliminary data.</text>
</comment>
<dbReference type="EMBL" id="LNQE01001023">
    <property type="protein sequence ID" value="KUG21763.1"/>
    <property type="molecule type" value="Genomic_DNA"/>
</dbReference>
<dbReference type="NCBIfam" id="TIGR01552">
    <property type="entry name" value="phd_fam"/>
    <property type="match status" value="1"/>
</dbReference>
<gene>
    <name evidence="2" type="ORF">ASZ90_008468</name>
</gene>
<dbReference type="InterPro" id="IPR006442">
    <property type="entry name" value="Antitoxin_Phd/YefM"/>
</dbReference>
<dbReference type="PANTHER" id="PTHR33713">
    <property type="entry name" value="ANTITOXIN YAFN-RELATED"/>
    <property type="match status" value="1"/>
</dbReference>
<dbReference type="InterPro" id="IPR051405">
    <property type="entry name" value="phD/YefM_antitoxin"/>
</dbReference>
<organism evidence="2">
    <name type="scientific">hydrocarbon metagenome</name>
    <dbReference type="NCBI Taxonomy" id="938273"/>
    <lineage>
        <taxon>unclassified sequences</taxon>
        <taxon>metagenomes</taxon>
        <taxon>ecological metagenomes</taxon>
    </lineage>
</organism>
<evidence type="ECO:0000256" key="1">
    <source>
        <dbReference type="ARBA" id="ARBA00009981"/>
    </source>
</evidence>
<sequence length="80" mass="9116">MTTLTASDARKRLYNLVDEVKDTHVPVQIVGKRNSAVLISEEDWRSIEETLYLTSIPGMRESIKKGLKTPVEKCKEEPGW</sequence>
<name>A0A0W8FN48_9ZZZZ</name>
<reference evidence="2" key="1">
    <citation type="journal article" date="2015" name="Proc. Natl. Acad. Sci. U.S.A.">
        <title>Networks of energetic and metabolic interactions define dynamics in microbial communities.</title>
        <authorList>
            <person name="Embree M."/>
            <person name="Liu J.K."/>
            <person name="Al-Bassam M.M."/>
            <person name="Zengler K."/>
        </authorList>
    </citation>
    <scope>NUCLEOTIDE SEQUENCE</scope>
</reference>